<evidence type="ECO:0000313" key="3">
    <source>
        <dbReference type="Proteomes" id="UP001305414"/>
    </source>
</evidence>
<feature type="domain" description="DUF7600" evidence="1">
    <location>
        <begin position="344"/>
        <end position="481"/>
    </location>
</feature>
<gene>
    <name evidence="2" type="ORF">RRF57_006216</name>
</gene>
<evidence type="ECO:0000259" key="1">
    <source>
        <dbReference type="Pfam" id="PF24539"/>
    </source>
</evidence>
<dbReference type="Pfam" id="PF24539">
    <property type="entry name" value="DUF7600"/>
    <property type="match status" value="1"/>
</dbReference>
<dbReference type="SUPFAM" id="SSF81383">
    <property type="entry name" value="F-box domain"/>
    <property type="match status" value="1"/>
</dbReference>
<name>A0AAN7Z9Q6_9PEZI</name>
<keyword evidence="3" id="KW-1185">Reference proteome</keyword>
<reference evidence="2 3" key="1">
    <citation type="submission" date="2023-10" db="EMBL/GenBank/DDBJ databases">
        <title>Draft genome sequence of Xylaria bambusicola isolate GMP-LS, the root and basal stem rot pathogen of sugarcane in Indonesia.</title>
        <authorList>
            <person name="Selvaraj P."/>
            <person name="Muralishankar V."/>
            <person name="Muruganantham S."/>
            <person name="Sp S."/>
            <person name="Haryani S."/>
            <person name="Lau K.J.X."/>
            <person name="Naqvi N.I."/>
        </authorList>
    </citation>
    <scope>NUCLEOTIDE SEQUENCE [LARGE SCALE GENOMIC DNA]</scope>
    <source>
        <strain evidence="2">GMP-LS</strain>
    </source>
</reference>
<dbReference type="AlphaFoldDB" id="A0AAN7Z9Q6"/>
<accession>A0AAN7Z9Q6</accession>
<comment type="caution">
    <text evidence="2">The sequence shown here is derived from an EMBL/GenBank/DDBJ whole genome shotgun (WGS) entry which is preliminary data.</text>
</comment>
<sequence length="493" mass="56113">MSTPLICGLCGVDSRRISQEHHQWSRYYRAIYCVGLESQRPQLSGLASHRQGDEIEYLPPLAHQRFDDEGLIPVIDHYSRFRPARGSRAREDAGYAWGFRFHDSCWRLVEQASAPDPVDLKLLWRILLSVPHTATLPLWGHNFGGLYLGSRRDYPRGNHFVILGALSNLVIPSAYRDPLEVPELKTRLAQQRIKTDDTLSLNAKSIHLSPSPTGSFDPFSALPVELREIILTYVATEDILSFRLSSRVIAATSLSQYFFQSRFWPCHELGFFFDAFLLSPTEKAGIDWRELYRSSKARIKYNMVGLGERNRLRIWKQTVQPLTQAIHEITRLSELKGRSESDWSQELADNPRPTWTAIETSQCLDPELVGDITRQLYQAEIELPSSKIEAIHVSLIDFFGAKYISGLAFETEDGEDIEIGYIMPGSEEPLLVEASLEGFHAAVDYCGFKAISPYTSQHMQSEYLDWVGDKEDLPVRTLRCSGARYGRSELHLT</sequence>
<dbReference type="EMBL" id="JAWHQM010000016">
    <property type="protein sequence ID" value="KAK5630501.1"/>
    <property type="molecule type" value="Genomic_DNA"/>
</dbReference>
<evidence type="ECO:0000313" key="2">
    <source>
        <dbReference type="EMBL" id="KAK5630501.1"/>
    </source>
</evidence>
<proteinExistence type="predicted"/>
<protein>
    <recommendedName>
        <fullName evidence="1">DUF7600 domain-containing protein</fullName>
    </recommendedName>
</protein>
<dbReference type="InterPro" id="IPR036047">
    <property type="entry name" value="F-box-like_dom_sf"/>
</dbReference>
<dbReference type="InterPro" id="IPR056021">
    <property type="entry name" value="DUF7600"/>
</dbReference>
<organism evidence="2 3">
    <name type="scientific">Xylaria bambusicola</name>
    <dbReference type="NCBI Taxonomy" id="326684"/>
    <lineage>
        <taxon>Eukaryota</taxon>
        <taxon>Fungi</taxon>
        <taxon>Dikarya</taxon>
        <taxon>Ascomycota</taxon>
        <taxon>Pezizomycotina</taxon>
        <taxon>Sordariomycetes</taxon>
        <taxon>Xylariomycetidae</taxon>
        <taxon>Xylariales</taxon>
        <taxon>Xylariaceae</taxon>
        <taxon>Xylaria</taxon>
    </lineage>
</organism>
<dbReference type="Proteomes" id="UP001305414">
    <property type="component" value="Unassembled WGS sequence"/>
</dbReference>